<dbReference type="PANTHER" id="PTHR43537">
    <property type="entry name" value="TRANSCRIPTIONAL REGULATOR, GNTR FAMILY"/>
    <property type="match status" value="1"/>
</dbReference>
<dbReference type="CDD" id="cd07377">
    <property type="entry name" value="WHTH_GntR"/>
    <property type="match status" value="1"/>
</dbReference>
<organism evidence="5 6">
    <name type="scientific">Actinoalloteichus hoggarensis</name>
    <dbReference type="NCBI Taxonomy" id="1470176"/>
    <lineage>
        <taxon>Bacteria</taxon>
        <taxon>Bacillati</taxon>
        <taxon>Actinomycetota</taxon>
        <taxon>Actinomycetes</taxon>
        <taxon>Pseudonocardiales</taxon>
        <taxon>Pseudonocardiaceae</taxon>
        <taxon>Actinoalloteichus</taxon>
    </lineage>
</organism>
<dbReference type="PRINTS" id="PR00035">
    <property type="entry name" value="HTHGNTR"/>
</dbReference>
<dbReference type="GO" id="GO:0003677">
    <property type="term" value="F:DNA binding"/>
    <property type="evidence" value="ECO:0007669"/>
    <property type="project" value="UniProtKB-KW"/>
</dbReference>
<evidence type="ECO:0000256" key="1">
    <source>
        <dbReference type="ARBA" id="ARBA00023015"/>
    </source>
</evidence>
<keyword evidence="2" id="KW-0238">DNA-binding</keyword>
<evidence type="ECO:0000256" key="2">
    <source>
        <dbReference type="ARBA" id="ARBA00023125"/>
    </source>
</evidence>
<dbReference type="Pfam" id="PF00392">
    <property type="entry name" value="GntR"/>
    <property type="match status" value="1"/>
</dbReference>
<gene>
    <name evidence="5" type="primary">lldR1</name>
    <name evidence="5" type="ORF">AHOG_08520</name>
</gene>
<dbReference type="Gene3D" id="1.20.120.530">
    <property type="entry name" value="GntR ligand-binding domain-like"/>
    <property type="match status" value="1"/>
</dbReference>
<protein>
    <submittedName>
        <fullName evidence="5">Putative L-lactate dehydrogenase operon regulatory protein</fullName>
    </submittedName>
</protein>
<dbReference type="Pfam" id="PF07729">
    <property type="entry name" value="FCD"/>
    <property type="match status" value="1"/>
</dbReference>
<dbReference type="EMBL" id="CP022521">
    <property type="protein sequence ID" value="ASO19349.1"/>
    <property type="molecule type" value="Genomic_DNA"/>
</dbReference>
<dbReference type="InterPro" id="IPR008920">
    <property type="entry name" value="TF_FadR/GntR_C"/>
</dbReference>
<evidence type="ECO:0000313" key="5">
    <source>
        <dbReference type="EMBL" id="ASO19349.1"/>
    </source>
</evidence>
<dbReference type="Gene3D" id="1.10.10.10">
    <property type="entry name" value="Winged helix-like DNA-binding domain superfamily/Winged helix DNA-binding domain"/>
    <property type="match status" value="1"/>
</dbReference>
<dbReference type="AlphaFoldDB" id="A0A221W0R1"/>
<dbReference type="PANTHER" id="PTHR43537:SF47">
    <property type="entry name" value="REGULATORY PROTEIN GNTR HTH"/>
    <property type="match status" value="1"/>
</dbReference>
<dbReference type="InterPro" id="IPR036390">
    <property type="entry name" value="WH_DNA-bd_sf"/>
</dbReference>
<keyword evidence="3" id="KW-0804">Transcription</keyword>
<dbReference type="InterPro" id="IPR000524">
    <property type="entry name" value="Tscrpt_reg_HTH_GntR"/>
</dbReference>
<keyword evidence="1" id="KW-0805">Transcription regulation</keyword>
<proteinExistence type="predicted"/>
<feature type="domain" description="HTH gntR-type" evidence="4">
    <location>
        <begin position="9"/>
        <end position="77"/>
    </location>
</feature>
<name>A0A221W0R1_9PSEU</name>
<dbReference type="InterPro" id="IPR036388">
    <property type="entry name" value="WH-like_DNA-bd_sf"/>
</dbReference>
<dbReference type="KEGG" id="ahg:AHOG_08520"/>
<dbReference type="SMART" id="SM00345">
    <property type="entry name" value="HTH_GNTR"/>
    <property type="match status" value="1"/>
</dbReference>
<dbReference type="SMART" id="SM00895">
    <property type="entry name" value="FCD"/>
    <property type="match status" value="1"/>
</dbReference>
<reference evidence="5 6" key="1">
    <citation type="submission" date="2017-07" db="EMBL/GenBank/DDBJ databases">
        <title>Complete genome sequence of Actinoalloteichus hoggarensis DSM 45943, type strain of Actinoalloteichus hoggarensis.</title>
        <authorList>
            <person name="Ruckert C."/>
            <person name="Nouioui I."/>
            <person name="Willmese J."/>
            <person name="van Wezel G."/>
            <person name="Klenk H.-P."/>
            <person name="Kalinowski J."/>
            <person name="Zotchev S.B."/>
        </authorList>
    </citation>
    <scope>NUCLEOTIDE SEQUENCE [LARGE SCALE GENOMIC DNA]</scope>
    <source>
        <strain evidence="5 6">DSM 45943</strain>
    </source>
</reference>
<dbReference type="SUPFAM" id="SSF46785">
    <property type="entry name" value="Winged helix' DNA-binding domain"/>
    <property type="match status" value="1"/>
</dbReference>
<evidence type="ECO:0000259" key="4">
    <source>
        <dbReference type="PROSITE" id="PS50949"/>
    </source>
</evidence>
<dbReference type="GO" id="GO:0003700">
    <property type="term" value="F:DNA-binding transcription factor activity"/>
    <property type="evidence" value="ECO:0007669"/>
    <property type="project" value="InterPro"/>
</dbReference>
<dbReference type="InterPro" id="IPR011711">
    <property type="entry name" value="GntR_C"/>
</dbReference>
<accession>A0A221W0R1</accession>
<sequence length="230" mass="24986">MPLATTRRTGLVDQVIEQLRLLVTSGEWPVGSRIPAEPELVDALGVGRNTVREAVRALAHAGLLEVRQGDGTFVRATSELSGAVRRLCSSELRDVLETRRALEVQAARLAALRRTDEELAALADTLRRRDEALTARDWDSMVRVDTDFHAQLVACSHNPVLIEVYAGFTEAVSASVATGVDMDNAAPCVRHVSHDALLNAVRDRDPEQAAREAGGFLDEQLDRLGMSGEA</sequence>
<keyword evidence="6" id="KW-1185">Reference proteome</keyword>
<evidence type="ECO:0000256" key="3">
    <source>
        <dbReference type="ARBA" id="ARBA00023163"/>
    </source>
</evidence>
<dbReference type="OrthoDB" id="5450856at2"/>
<evidence type="ECO:0000313" key="6">
    <source>
        <dbReference type="Proteomes" id="UP000204221"/>
    </source>
</evidence>
<dbReference type="SUPFAM" id="SSF48008">
    <property type="entry name" value="GntR ligand-binding domain-like"/>
    <property type="match status" value="1"/>
</dbReference>
<dbReference type="RefSeq" id="WP_093940864.1">
    <property type="nucleotide sequence ID" value="NZ_CP022521.1"/>
</dbReference>
<dbReference type="PROSITE" id="PS50949">
    <property type="entry name" value="HTH_GNTR"/>
    <property type="match status" value="1"/>
</dbReference>
<dbReference type="Proteomes" id="UP000204221">
    <property type="component" value="Chromosome"/>
</dbReference>